<dbReference type="GO" id="GO:0016787">
    <property type="term" value="F:hydrolase activity"/>
    <property type="evidence" value="ECO:0007669"/>
    <property type="project" value="UniProtKB-KW"/>
</dbReference>
<organism evidence="9 10">
    <name type="scientific">Lithocarpus litseifolius</name>
    <dbReference type="NCBI Taxonomy" id="425828"/>
    <lineage>
        <taxon>Eukaryota</taxon>
        <taxon>Viridiplantae</taxon>
        <taxon>Streptophyta</taxon>
        <taxon>Embryophyta</taxon>
        <taxon>Tracheophyta</taxon>
        <taxon>Spermatophyta</taxon>
        <taxon>Magnoliopsida</taxon>
        <taxon>eudicotyledons</taxon>
        <taxon>Gunneridae</taxon>
        <taxon>Pentapetalae</taxon>
        <taxon>rosids</taxon>
        <taxon>fabids</taxon>
        <taxon>Fagales</taxon>
        <taxon>Fagaceae</taxon>
        <taxon>Lithocarpus</taxon>
    </lineage>
</organism>
<evidence type="ECO:0000256" key="1">
    <source>
        <dbReference type="ARBA" id="ARBA00001968"/>
    </source>
</evidence>
<evidence type="ECO:0000256" key="3">
    <source>
        <dbReference type="ARBA" id="ARBA00006958"/>
    </source>
</evidence>
<feature type="domain" description="DDE Tnp4" evidence="8">
    <location>
        <begin position="44"/>
        <end position="115"/>
    </location>
</feature>
<evidence type="ECO:0000256" key="2">
    <source>
        <dbReference type="ARBA" id="ARBA00004123"/>
    </source>
</evidence>
<comment type="cofactor">
    <cofactor evidence="1">
        <name>a divalent metal cation</name>
        <dbReference type="ChEBI" id="CHEBI:60240"/>
    </cofactor>
</comment>
<dbReference type="PANTHER" id="PTHR22930">
    <property type="match status" value="1"/>
</dbReference>
<dbReference type="EMBL" id="JAZDWU010000011">
    <property type="protein sequence ID" value="KAK9985997.1"/>
    <property type="molecule type" value="Genomic_DNA"/>
</dbReference>
<proteinExistence type="inferred from homology"/>
<dbReference type="GO" id="GO:0004518">
    <property type="term" value="F:nuclease activity"/>
    <property type="evidence" value="ECO:0007669"/>
    <property type="project" value="UniProtKB-KW"/>
</dbReference>
<dbReference type="InterPro" id="IPR045249">
    <property type="entry name" value="HARBI1-like"/>
</dbReference>
<dbReference type="Pfam" id="PF13359">
    <property type="entry name" value="DDE_Tnp_4"/>
    <property type="match status" value="1"/>
</dbReference>
<protein>
    <recommendedName>
        <fullName evidence="8">DDE Tnp4 domain-containing protein</fullName>
    </recommendedName>
</protein>
<evidence type="ECO:0000256" key="4">
    <source>
        <dbReference type="ARBA" id="ARBA00022722"/>
    </source>
</evidence>
<dbReference type="InterPro" id="IPR027806">
    <property type="entry name" value="HARBI1_dom"/>
</dbReference>
<gene>
    <name evidence="9" type="ORF">SO802_030948</name>
</gene>
<keyword evidence="4" id="KW-0540">Nuclease</keyword>
<dbReference type="AlphaFoldDB" id="A0AAW2BLH1"/>
<dbReference type="GO" id="GO:0046872">
    <property type="term" value="F:metal ion binding"/>
    <property type="evidence" value="ECO:0007669"/>
    <property type="project" value="UniProtKB-KW"/>
</dbReference>
<dbReference type="Proteomes" id="UP001459277">
    <property type="component" value="Unassembled WGS sequence"/>
</dbReference>
<comment type="caution">
    <text evidence="9">The sequence shown here is derived from an EMBL/GenBank/DDBJ whole genome shotgun (WGS) entry which is preliminary data.</text>
</comment>
<evidence type="ECO:0000256" key="5">
    <source>
        <dbReference type="ARBA" id="ARBA00022723"/>
    </source>
</evidence>
<dbReference type="GO" id="GO:0005634">
    <property type="term" value="C:nucleus"/>
    <property type="evidence" value="ECO:0007669"/>
    <property type="project" value="UniProtKB-SubCell"/>
</dbReference>
<evidence type="ECO:0000256" key="7">
    <source>
        <dbReference type="ARBA" id="ARBA00023242"/>
    </source>
</evidence>
<sequence length="155" mass="18375">MDIIKPSDPTFIVVPRHIQKNPLYMPHFQDCIDAIDGTHIQVVVREGKYYLVDVGYPLGQRYHLLYFRQAGRGNHLEGRFKYVHSSLRSVIEKTFGVWKNRWKILKQMPSYDIKHQRNIMGDLIGMSMTWINQEAIVVEKVVADRQTLRKYKMRK</sequence>
<evidence type="ECO:0000256" key="6">
    <source>
        <dbReference type="ARBA" id="ARBA00022801"/>
    </source>
</evidence>
<comment type="similarity">
    <text evidence="3">Belongs to the HARBI1 family.</text>
</comment>
<reference evidence="9 10" key="1">
    <citation type="submission" date="2024-01" db="EMBL/GenBank/DDBJ databases">
        <title>A telomere-to-telomere, gap-free genome of sweet tea (Lithocarpus litseifolius).</title>
        <authorList>
            <person name="Zhou J."/>
        </authorList>
    </citation>
    <scope>NUCLEOTIDE SEQUENCE [LARGE SCALE GENOMIC DNA]</scope>
    <source>
        <strain evidence="9">Zhou-2022a</strain>
        <tissue evidence="9">Leaf</tissue>
    </source>
</reference>
<evidence type="ECO:0000313" key="10">
    <source>
        <dbReference type="Proteomes" id="UP001459277"/>
    </source>
</evidence>
<dbReference type="PANTHER" id="PTHR22930:SF221">
    <property type="entry name" value="NUCLEASE HARBI1"/>
    <property type="match status" value="1"/>
</dbReference>
<keyword evidence="7" id="KW-0539">Nucleus</keyword>
<evidence type="ECO:0000259" key="8">
    <source>
        <dbReference type="Pfam" id="PF13359"/>
    </source>
</evidence>
<evidence type="ECO:0000313" key="9">
    <source>
        <dbReference type="EMBL" id="KAK9985997.1"/>
    </source>
</evidence>
<comment type="subcellular location">
    <subcellularLocation>
        <location evidence="2">Nucleus</location>
    </subcellularLocation>
</comment>
<keyword evidence="6" id="KW-0378">Hydrolase</keyword>
<name>A0AAW2BLH1_9ROSI</name>
<keyword evidence="5" id="KW-0479">Metal-binding</keyword>
<keyword evidence="10" id="KW-1185">Reference proteome</keyword>
<accession>A0AAW2BLH1</accession>